<keyword evidence="2" id="KW-1185">Reference proteome</keyword>
<evidence type="ECO:0000313" key="1">
    <source>
        <dbReference type="EMBL" id="MCL9684220.1"/>
    </source>
</evidence>
<accession>A0A9X2D097</accession>
<sequence>MKAASEAYVELYKNLDQTKWAEESKLIVQHISKKAKIKYIYFPDLMQYVAQERQRLATMLGTEKHTMVWN</sequence>
<reference evidence="1" key="1">
    <citation type="submission" date="2021-11" db="EMBL/GenBank/DDBJ databases">
        <title>Legionella maioricencis sp. nov., a new species isolated from hot water samples in Mallorca.</title>
        <authorList>
            <person name="Crespi S."/>
            <person name="Drasar V."/>
            <person name="Salva-Serra F."/>
            <person name="Jaen-Luchoro D."/>
            <person name="Pineiro-Iglesias B."/>
            <person name="Aliaga F."/>
            <person name="Fernandez-Juarez V."/>
            <person name="Coll G."/>
            <person name="Moore E.R.B."/>
            <person name="Bennasar-Figueras A."/>
        </authorList>
    </citation>
    <scope>NUCLEOTIDE SEQUENCE</scope>
    <source>
        <strain evidence="1">HCPI-6</strain>
    </source>
</reference>
<evidence type="ECO:0000313" key="2">
    <source>
        <dbReference type="Proteomes" id="UP001139721"/>
    </source>
</evidence>
<gene>
    <name evidence="1" type="ORF">LOX96_08965</name>
</gene>
<dbReference type="AlphaFoldDB" id="A0A9X2D097"/>
<dbReference type="Proteomes" id="UP001139721">
    <property type="component" value="Unassembled WGS sequence"/>
</dbReference>
<dbReference type="RefSeq" id="WP_250421131.1">
    <property type="nucleotide sequence ID" value="NZ_JAJKBJ010000009.1"/>
</dbReference>
<comment type="caution">
    <text evidence="1">The sequence shown here is derived from an EMBL/GenBank/DDBJ whole genome shotgun (WGS) entry which is preliminary data.</text>
</comment>
<dbReference type="EMBL" id="JAJKBJ010000009">
    <property type="protein sequence ID" value="MCL9684220.1"/>
    <property type="molecule type" value="Genomic_DNA"/>
</dbReference>
<proteinExistence type="predicted"/>
<organism evidence="1 2">
    <name type="scientific">Legionella maioricensis</name>
    <dbReference type="NCBI Taxonomy" id="2896528"/>
    <lineage>
        <taxon>Bacteria</taxon>
        <taxon>Pseudomonadati</taxon>
        <taxon>Pseudomonadota</taxon>
        <taxon>Gammaproteobacteria</taxon>
        <taxon>Legionellales</taxon>
        <taxon>Legionellaceae</taxon>
        <taxon>Legionella</taxon>
    </lineage>
</organism>
<name>A0A9X2D097_9GAMM</name>
<protein>
    <submittedName>
        <fullName evidence="1">Uncharacterized protein</fullName>
    </submittedName>
</protein>